<dbReference type="SMART" id="SM00146">
    <property type="entry name" value="PI3Kc"/>
    <property type="match status" value="1"/>
</dbReference>
<keyword evidence="1" id="KW-0808">Transferase</keyword>
<organism evidence="8 9">
    <name type="scientific">Clonorchis sinensis</name>
    <name type="common">Chinese liver fluke</name>
    <dbReference type="NCBI Taxonomy" id="79923"/>
    <lineage>
        <taxon>Eukaryota</taxon>
        <taxon>Metazoa</taxon>
        <taxon>Spiralia</taxon>
        <taxon>Lophotrochozoa</taxon>
        <taxon>Platyhelminthes</taxon>
        <taxon>Trematoda</taxon>
        <taxon>Digenea</taxon>
        <taxon>Opisthorchiida</taxon>
        <taxon>Opisthorchiata</taxon>
        <taxon>Opisthorchiidae</taxon>
        <taxon>Clonorchis</taxon>
    </lineage>
</organism>
<dbReference type="Proteomes" id="UP000008909">
    <property type="component" value="Unassembled WGS sequence"/>
</dbReference>
<dbReference type="InterPro" id="IPR000403">
    <property type="entry name" value="PI3/4_kinase_cat_dom"/>
</dbReference>
<keyword evidence="9" id="KW-1185">Reference proteome</keyword>
<dbReference type="SUPFAM" id="SSF56112">
    <property type="entry name" value="Protein kinase-like (PK-like)"/>
    <property type="match status" value="1"/>
</dbReference>
<dbReference type="InterPro" id="IPR036940">
    <property type="entry name" value="PI3/4_kinase_cat_sf"/>
</dbReference>
<dbReference type="InterPro" id="IPR000008">
    <property type="entry name" value="C2_dom"/>
</dbReference>
<evidence type="ECO:0000256" key="2">
    <source>
        <dbReference type="ARBA" id="ARBA00022777"/>
    </source>
</evidence>
<sequence length="2114" mass="233561">MARVTKSVCGDDEAKELAKQLRASAIPGLDALFGWCPLHLVCELQPWEAPTGLEKYLGSYTGSVLPLQVSLANLKKTALFKELLNDLKCVGLSKNRSRNNDVSLVERIQRAATKMSAGPNSMDYETRLLVLDLFPTEYRRLRGDPILTYALLKQRLVNSIFTFDATNTRRGLDASSTPTVAASRNASRKLRIPPPVPPRCPMKHPVGSGIDNVVNSKPDNVAAEDLASLLDLFLVPSATKPKNTPSSQLPKLQSKPDASESGGYHPRGWDTLLERPVRRRRPLKQQGLAFVPNLQASTELEFFVSAVENLKHQKREARKPRTIVYSFVSPFDDIIGQSLPPDDSSPLHGDSVVFDAVYGQLASSFPRANSIEVGDPVPPRKTSVDQVRGICPKKIKNDKTEAATPTHWKNTPRWTIPQIEVRINMHVGLHAKLCLPQADDASPTAGLKSTGKPRSPAYRSSVLLGSPRVRLVCDPNSTLVSELMMEALSNDVVPHNTDLNVNKYQLRLHGRAELLNPDARLCDCNQVQLCHRLDLPLRLILEPRLHNDSSVLSTGDASTGENFKPQSMPINNSGTIPSEEEIFIAYSVFQNAVDKVRTAFSPGNSLTEERSSTRPSEIQRSSSMLTQSVKAVLAAACQSIAFADVLNALGSVQVMLASVLNDVNRSDVEGSTSAEALVGSIRRGKITDKSLTDLTKEAVTSRNVSGLVIGSCVSDEYLQKLERELNALEYSLLAQLSAFFDWRQAGLRVNPDVLTHFHQHSRRQAPQSSFSGRPLGVILDKNAIDTSRLTATREVRSSDTCLDPFLVGLIAIHRLPQVQFPVDSPVDEPGQQNSSPQRIPLNPDHRSDTNFHVLLTLTYAGRRLGQCYPPDLDLQPSIHRTAGQALSRDSFLSDPGRSQRIQPGFLGALHFDQWFKFPGFSISQLPREVLLAVSLFSCKRQTGENPLDGTLFGWVNIPLFDANGHLRQNTIVAGLWPPCERMQEYRPSWSQPNRSSDCPVVQICLPEYQYDIEFPLIQPDNTETFEKSPRTKSDGLVSEANKAISHAQCSIFMHSINPDLSARAATRCLALYSEAASASHRAGRLSKNHTPLPGLRLGALNPVSGDLYTSASGSPTSTIDPISSTLSFPPGVAVEVLWNLRWHLHEQPSALVALLTSVLVVWPQETHGIESTRPVVWSWSALLRAVYSLLVGFPPASPGLALRLLAPDVADQAIRHWAVQSLAVLPPDILLHYLPQLLETVNYDIYLDYSGLASLLLQRSNSSMRFANALFWSLTTALCASPASSPTAGVPSVSSDWRSRRLLLLKSALLYLSHPRLRNAWRRQEEAIGRLTDAALAVKRAKAGSGAIREAILQNHMRSFMEWLNADSCQPSMTCDPSVSGFSNSLPSLPEKEPPLIVLDEPSEKTTQEEELQKTQEQAALSHLSTSSNDVASNPISMYDVGFRMPYNPGLLTHRLDIAACTYFASFTCPLRLVFHALDTGAEPIMTMFKVGDDLRKDSLITQLTFLMDRIWLESGLDLRMIHFRTVPTGDKQGLIELVSECCTLREIQQQGGGLTGPFKESVITNWLQSQNTTELDYIRSLDNFLRSLAGCCVTTYVLGVGDRHNDNIMVRFSGHLFHVDFAKAFGHAQTFAGFKRDRVPFVLTHDMFHVLQAYSKELNDASSTNSSSSLPAGSRLHRASREGVQLFIDYCCQAYNLIRKHAYSLIFLLDMSLSMNIPGVTRDSVRYLMSTLQLELSEQEASQHFTGLIRKTLSSRAPALNFFVHGLAQAKQSSNSAGSSGTSGASVGGTNSAPEMINLVRTSRPTHKSAQRQGSLSPGQIFSFVPKRFTLSERGEIDAVVVEAAVKLRASDKHSDHYFPMSVWRKDCRIPTRVYRRIPDLIELCSVVHDAFSDFADLTNIPLLVGSLTANHVTSIRTQNTAQELIDYLLEADPKIRKSEALCIFFHSLLFDEKFAAKEAQHMSNESQFTFWGTPSSSNETPSTAVVHTDSYDTCSNLRPSDQTAALQLQFQLSEDAQRLDILIKHGRALLIPGTNELPDVYVKIYLLSGRRKKSTKRKTTVIRRSSSPTFNTAVRLTVIFIAVYTCFDATVASLHTRIVVSSASDPTQFRPT</sequence>
<dbReference type="InterPro" id="IPR002420">
    <property type="entry name" value="PI3K-type_C2_dom"/>
</dbReference>
<dbReference type="Pfam" id="PF00613">
    <property type="entry name" value="PI3Ka"/>
    <property type="match status" value="1"/>
</dbReference>
<feature type="region of interest" description="Disordered" evidence="4">
    <location>
        <begin position="551"/>
        <end position="571"/>
    </location>
</feature>
<dbReference type="Pfam" id="PF00792">
    <property type="entry name" value="PI3K_C2"/>
    <property type="match status" value="1"/>
</dbReference>
<dbReference type="CDD" id="cd05166">
    <property type="entry name" value="PI3Kc_II"/>
    <property type="match status" value="1"/>
</dbReference>
<dbReference type="SMART" id="SM00145">
    <property type="entry name" value="PI3Ka"/>
    <property type="match status" value="1"/>
</dbReference>
<feature type="domain" description="C2 PI3K-type" evidence="7">
    <location>
        <begin position="822"/>
        <end position="1015"/>
    </location>
</feature>
<dbReference type="PANTHER" id="PTHR10048:SF14">
    <property type="entry name" value="LD28067P"/>
    <property type="match status" value="1"/>
</dbReference>
<evidence type="ECO:0000256" key="1">
    <source>
        <dbReference type="ARBA" id="ARBA00022679"/>
    </source>
</evidence>
<feature type="region of interest" description="Disordered" evidence="4">
    <location>
        <begin position="172"/>
        <end position="200"/>
    </location>
</feature>
<dbReference type="GO" id="GO:0035091">
    <property type="term" value="F:phosphatidylinositol binding"/>
    <property type="evidence" value="ECO:0007669"/>
    <property type="project" value="InterPro"/>
</dbReference>
<dbReference type="PROSITE" id="PS51545">
    <property type="entry name" value="PIK_HELICAL"/>
    <property type="match status" value="1"/>
</dbReference>
<feature type="domain" description="PI3K/PI4K catalytic" evidence="5">
    <location>
        <begin position="1457"/>
        <end position="1758"/>
    </location>
</feature>
<dbReference type="InterPro" id="IPR036871">
    <property type="entry name" value="PX_dom_sf"/>
</dbReference>
<dbReference type="PROSITE" id="PS00916">
    <property type="entry name" value="PI3_4_KINASE_2"/>
    <property type="match status" value="1"/>
</dbReference>
<dbReference type="SUPFAM" id="SSF48371">
    <property type="entry name" value="ARM repeat"/>
    <property type="match status" value="1"/>
</dbReference>
<feature type="region of interest" description="Disordered" evidence="4">
    <location>
        <begin position="602"/>
        <end position="621"/>
    </location>
</feature>
<dbReference type="Pfam" id="PF00168">
    <property type="entry name" value="C2"/>
    <property type="match status" value="1"/>
</dbReference>
<proteinExistence type="inferred from homology"/>
<dbReference type="GO" id="GO:0005737">
    <property type="term" value="C:cytoplasm"/>
    <property type="evidence" value="ECO:0007669"/>
    <property type="project" value="TreeGrafter"/>
</dbReference>
<dbReference type="Gene3D" id="3.30.1010.10">
    <property type="entry name" value="Phosphatidylinositol 3-kinase Catalytic Subunit, Chain A, domain 4"/>
    <property type="match status" value="1"/>
</dbReference>
<dbReference type="Pfam" id="PF00454">
    <property type="entry name" value="PI3_PI4_kinase"/>
    <property type="match status" value="1"/>
</dbReference>
<accession>G7Y9S9</accession>
<reference key="2">
    <citation type="submission" date="2011-10" db="EMBL/GenBank/DDBJ databases">
        <title>The genome and transcriptome sequence of Clonorchis sinensis provide insights into the carcinogenic liver fluke.</title>
        <authorList>
            <person name="Wang X."/>
            <person name="Huang Y."/>
            <person name="Chen W."/>
            <person name="Liu H."/>
            <person name="Guo L."/>
            <person name="Chen Y."/>
            <person name="Luo F."/>
            <person name="Zhou W."/>
            <person name="Sun J."/>
            <person name="Mao Q."/>
            <person name="Liang P."/>
            <person name="Zhou C."/>
            <person name="Tian Y."/>
            <person name="Men J."/>
            <person name="Lv X."/>
            <person name="Huang L."/>
            <person name="Zhou J."/>
            <person name="Hu Y."/>
            <person name="Li R."/>
            <person name="Zhang F."/>
            <person name="Lei H."/>
            <person name="Li X."/>
            <person name="Hu X."/>
            <person name="Liang C."/>
            <person name="Xu J."/>
            <person name="Wu Z."/>
            <person name="Yu X."/>
        </authorList>
    </citation>
    <scope>NUCLEOTIDE SEQUENCE</scope>
    <source>
        <strain>Henan</strain>
    </source>
</reference>
<dbReference type="GO" id="GO:0035005">
    <property type="term" value="F:1-phosphatidylinositol-4-phosphate 3-kinase activity"/>
    <property type="evidence" value="ECO:0007669"/>
    <property type="project" value="TreeGrafter"/>
</dbReference>
<dbReference type="GO" id="GO:0048015">
    <property type="term" value="P:phosphatidylinositol-mediated signaling"/>
    <property type="evidence" value="ECO:0007669"/>
    <property type="project" value="TreeGrafter"/>
</dbReference>
<dbReference type="PANTHER" id="PTHR10048">
    <property type="entry name" value="PHOSPHATIDYLINOSITOL KINASE"/>
    <property type="match status" value="1"/>
</dbReference>
<dbReference type="InterPro" id="IPR035892">
    <property type="entry name" value="C2_domain_sf"/>
</dbReference>
<dbReference type="InterPro" id="IPR018936">
    <property type="entry name" value="PI3/4_kinase_CS"/>
</dbReference>
<evidence type="ECO:0000256" key="3">
    <source>
        <dbReference type="PROSITE-ProRule" id="PRU00880"/>
    </source>
</evidence>
<evidence type="ECO:0000313" key="9">
    <source>
        <dbReference type="Proteomes" id="UP000008909"/>
    </source>
</evidence>
<feature type="region of interest" description="Disordered" evidence="4">
    <location>
        <begin position="1774"/>
        <end position="1793"/>
    </location>
</feature>
<dbReference type="PROSITE" id="PS51547">
    <property type="entry name" value="C2_PI3K"/>
    <property type="match status" value="1"/>
</dbReference>
<dbReference type="GO" id="GO:0043491">
    <property type="term" value="P:phosphatidylinositol 3-kinase/protein kinase B signal transduction"/>
    <property type="evidence" value="ECO:0007669"/>
    <property type="project" value="TreeGrafter"/>
</dbReference>
<dbReference type="InterPro" id="IPR042236">
    <property type="entry name" value="PI3K_accessory_sf"/>
</dbReference>
<dbReference type="Gene3D" id="1.25.40.70">
    <property type="entry name" value="Phosphatidylinositol 3-kinase, accessory domain (PIK)"/>
    <property type="match status" value="1"/>
</dbReference>
<gene>
    <name evidence="8" type="ORF">CLF_103459</name>
</gene>
<dbReference type="InterPro" id="IPR011009">
    <property type="entry name" value="Kinase-like_dom_sf"/>
</dbReference>
<protein>
    <submittedName>
        <fullName evidence="8">Phosphatidylinositol-4-phosphate 3-kinase C2 domain-containing subunit alpha</fullName>
    </submittedName>
</protein>
<feature type="compositionally biased region" description="Polar residues" evidence="4">
    <location>
        <begin position="240"/>
        <end position="251"/>
    </location>
</feature>
<dbReference type="Gene3D" id="3.30.1520.10">
    <property type="entry name" value="Phox-like domain"/>
    <property type="match status" value="1"/>
</dbReference>
<comment type="similarity">
    <text evidence="3">Belongs to the PI3/PI4-kinase family.</text>
</comment>
<dbReference type="SUPFAM" id="SSF49562">
    <property type="entry name" value="C2 domain (Calcium/lipid-binding domain, CaLB)"/>
    <property type="match status" value="2"/>
</dbReference>
<name>G7Y9S9_CLOSI</name>
<dbReference type="Gene3D" id="1.10.1070.11">
    <property type="entry name" value="Phosphatidylinositol 3-/4-kinase, catalytic domain"/>
    <property type="match status" value="1"/>
</dbReference>
<dbReference type="PROSITE" id="PS50290">
    <property type="entry name" value="PI3_4_KINASE_3"/>
    <property type="match status" value="1"/>
</dbReference>
<dbReference type="GO" id="GO:0016303">
    <property type="term" value="F:1-phosphatidylinositol-3-kinase activity"/>
    <property type="evidence" value="ECO:0007669"/>
    <property type="project" value="TreeGrafter"/>
</dbReference>
<feature type="compositionally biased region" description="Polar residues" evidence="4">
    <location>
        <begin position="172"/>
        <end position="185"/>
    </location>
</feature>
<feature type="region of interest" description="Disordered" evidence="4">
    <location>
        <begin position="821"/>
        <end position="843"/>
    </location>
</feature>
<evidence type="ECO:0000256" key="4">
    <source>
        <dbReference type="SAM" id="MobiDB-lite"/>
    </source>
</evidence>
<feature type="domain" description="PIK helical" evidence="6">
    <location>
        <begin position="1108"/>
        <end position="1298"/>
    </location>
</feature>
<dbReference type="InterPro" id="IPR001263">
    <property type="entry name" value="PI3K_accessory_dom"/>
</dbReference>
<reference evidence="8" key="1">
    <citation type="journal article" date="2011" name="Genome Biol.">
        <title>The draft genome of the carcinogenic human liver fluke Clonorchis sinensis.</title>
        <authorList>
            <person name="Wang X."/>
            <person name="Chen W."/>
            <person name="Huang Y."/>
            <person name="Sun J."/>
            <person name="Men J."/>
            <person name="Liu H."/>
            <person name="Luo F."/>
            <person name="Guo L."/>
            <person name="Lv X."/>
            <person name="Deng C."/>
            <person name="Zhou C."/>
            <person name="Fan Y."/>
            <person name="Li X."/>
            <person name="Huang L."/>
            <person name="Hu Y."/>
            <person name="Liang C."/>
            <person name="Hu X."/>
            <person name="Xu J."/>
            <person name="Yu X."/>
        </authorList>
    </citation>
    <scope>NUCLEOTIDE SEQUENCE [LARGE SCALE GENOMIC DNA]</scope>
    <source>
        <strain evidence="8">Henan</strain>
    </source>
</reference>
<evidence type="ECO:0000259" key="7">
    <source>
        <dbReference type="PROSITE" id="PS51547"/>
    </source>
</evidence>
<dbReference type="InterPro" id="IPR016024">
    <property type="entry name" value="ARM-type_fold"/>
</dbReference>
<keyword evidence="2 8" id="KW-0418">Kinase</keyword>
<dbReference type="GO" id="GO:0005886">
    <property type="term" value="C:plasma membrane"/>
    <property type="evidence" value="ECO:0007669"/>
    <property type="project" value="TreeGrafter"/>
</dbReference>
<evidence type="ECO:0000259" key="5">
    <source>
        <dbReference type="PROSITE" id="PS50290"/>
    </source>
</evidence>
<dbReference type="Gene3D" id="2.60.40.150">
    <property type="entry name" value="C2 domain"/>
    <property type="match status" value="2"/>
</dbReference>
<dbReference type="GO" id="GO:0016477">
    <property type="term" value="P:cell migration"/>
    <property type="evidence" value="ECO:0007669"/>
    <property type="project" value="TreeGrafter"/>
</dbReference>
<evidence type="ECO:0000313" key="8">
    <source>
        <dbReference type="EMBL" id="GAA49713.1"/>
    </source>
</evidence>
<dbReference type="EMBL" id="DF142980">
    <property type="protein sequence ID" value="GAA49713.1"/>
    <property type="molecule type" value="Genomic_DNA"/>
</dbReference>
<evidence type="ECO:0000259" key="6">
    <source>
        <dbReference type="PROSITE" id="PS51545"/>
    </source>
</evidence>
<feature type="region of interest" description="Disordered" evidence="4">
    <location>
        <begin position="240"/>
        <end position="273"/>
    </location>
</feature>
<dbReference type="InterPro" id="IPR015433">
    <property type="entry name" value="PI3/4_kinase"/>
</dbReference>
<dbReference type="GO" id="GO:0005942">
    <property type="term" value="C:phosphatidylinositol 3-kinase complex"/>
    <property type="evidence" value="ECO:0007669"/>
    <property type="project" value="TreeGrafter"/>
</dbReference>